<proteinExistence type="predicted"/>
<dbReference type="AlphaFoldDB" id="A0A919VA50"/>
<gene>
    <name evidence="2" type="ORF">Ssi02_52580</name>
</gene>
<reference evidence="2" key="1">
    <citation type="submission" date="2021-01" db="EMBL/GenBank/DDBJ databases">
        <title>Whole genome shotgun sequence of Sinosporangium siamense NBRC 109515.</title>
        <authorList>
            <person name="Komaki H."/>
            <person name="Tamura T."/>
        </authorList>
    </citation>
    <scope>NUCLEOTIDE SEQUENCE</scope>
    <source>
        <strain evidence="2">NBRC 109515</strain>
    </source>
</reference>
<dbReference type="InterPro" id="IPR032708">
    <property type="entry name" value="McjB_C"/>
</dbReference>
<dbReference type="NCBIfam" id="NF033537">
    <property type="entry name" value="lasso_biosyn_B2"/>
    <property type="match status" value="1"/>
</dbReference>
<dbReference type="RefSeq" id="WP_239129663.1">
    <property type="nucleotide sequence ID" value="NZ_BOOW01000032.1"/>
</dbReference>
<evidence type="ECO:0000313" key="3">
    <source>
        <dbReference type="Proteomes" id="UP000606172"/>
    </source>
</evidence>
<dbReference type="InterPro" id="IPR053521">
    <property type="entry name" value="McjB-like"/>
</dbReference>
<dbReference type="Proteomes" id="UP000606172">
    <property type="component" value="Unassembled WGS sequence"/>
</dbReference>
<evidence type="ECO:0000259" key="1">
    <source>
        <dbReference type="Pfam" id="PF13471"/>
    </source>
</evidence>
<evidence type="ECO:0000313" key="2">
    <source>
        <dbReference type="EMBL" id="GII95027.1"/>
    </source>
</evidence>
<protein>
    <recommendedName>
        <fullName evidence="1">Microcin J25-processing protein McjB C-terminal domain-containing protein</fullName>
    </recommendedName>
</protein>
<accession>A0A919VA50</accession>
<organism evidence="2 3">
    <name type="scientific">Sinosporangium siamense</name>
    <dbReference type="NCBI Taxonomy" id="1367973"/>
    <lineage>
        <taxon>Bacteria</taxon>
        <taxon>Bacillati</taxon>
        <taxon>Actinomycetota</taxon>
        <taxon>Actinomycetes</taxon>
        <taxon>Streptosporangiales</taxon>
        <taxon>Streptosporangiaceae</taxon>
        <taxon>Sinosporangium</taxon>
    </lineage>
</organism>
<keyword evidence="3" id="KW-1185">Reference proteome</keyword>
<dbReference type="Pfam" id="PF13471">
    <property type="entry name" value="Transglut_core3"/>
    <property type="match status" value="1"/>
</dbReference>
<dbReference type="EMBL" id="BOOW01000032">
    <property type="protein sequence ID" value="GII95027.1"/>
    <property type="molecule type" value="Genomic_DNA"/>
</dbReference>
<feature type="domain" description="Microcin J25-processing protein McjB C-terminal" evidence="1">
    <location>
        <begin position="29"/>
        <end position="140"/>
    </location>
</feature>
<name>A0A919VA50_9ACTN</name>
<comment type="caution">
    <text evidence="2">The sequence shown here is derived from an EMBL/GenBank/DDBJ whole genome shotgun (WGS) entry which is preliminary data.</text>
</comment>
<sequence>MSVHMSLEGNDRFVGGRRKVRWPWLARVVVLIVARVLALLPPRHMAAVLTFISRGAKPATLAQTRLMRDTVCAVSPRAAGIYGCLMRSIGTALMCRIFGVWPTWCVGVRTEPPFEAHAWVEAEGQLVNEPGTRDCYRRLITVRPYGESLVSEGTTR</sequence>